<comment type="subcellular location">
    <subcellularLocation>
        <location evidence="1">Cell membrane</location>
        <topology evidence="1">Lipid-anchor</topology>
    </subcellularLocation>
</comment>
<dbReference type="Proteomes" id="UP000798488">
    <property type="component" value="Unassembled WGS sequence"/>
</dbReference>
<accession>A0A9D2WSU1</accession>
<dbReference type="InterPro" id="IPR023765">
    <property type="entry name" value="SBP_5_CS"/>
</dbReference>
<dbReference type="SUPFAM" id="SSF53850">
    <property type="entry name" value="Periplasmic binding protein-like II"/>
    <property type="match status" value="1"/>
</dbReference>
<dbReference type="GO" id="GO:0042597">
    <property type="term" value="C:periplasmic space"/>
    <property type="evidence" value="ECO:0007669"/>
    <property type="project" value="UniProtKB-ARBA"/>
</dbReference>
<dbReference type="PANTHER" id="PTHR30290">
    <property type="entry name" value="PERIPLASMIC BINDING COMPONENT OF ABC TRANSPORTER"/>
    <property type="match status" value="1"/>
</dbReference>
<comment type="similarity">
    <text evidence="2">Belongs to the bacterial solute-binding protein 5 family.</text>
</comment>
<evidence type="ECO:0000256" key="4">
    <source>
        <dbReference type="ARBA" id="ARBA00022729"/>
    </source>
</evidence>
<sequence length="527" mass="58286">MTKPFNLLVLSLLCLLTFTLLVQSKTGKDMPTTTQTSDSKRIIIAQKHAVSTLDPAVATDTGSIRLIANIFEGLVRFKPGTAQIEPCLATSWKVSEDGLIYTFDLRRGVSFHDGIALDASAVQASVQKQIANRPKDATTYSDFVYAPLEKIKIIDQYTIEFHLKYPYAPLLNNLAMPMAAPIVSPATSHLPTDKLGAHPAGTGPFSYAGQEENGILLKANLDYWNDPPPTEEILFISEPAAEQRVQKLLSGQIDIALDLTFAQTAQLRFQGYPVLRDTGLDIGYLGFYTDREPFNQAAVRQAVVCSINHQEILENLWPQETRPAHGPLPPSVLGYNTKLTQVKYEPDKSAQLLQEAGFDKGLSFTLITYTEPRPYSPGGGKVLAEALAKSLAGHNITVKVQAYPWQQFKQALTRREGDAFLYGWISDNGDPDNFLSTLLAENQINNGLNITRYHGKALETLLASGRRTADSETRQQIYHQAQQIINQDAPWLILNHSLHHAATSPQIQGFILSPTDWPLLYGVAKVY</sequence>
<dbReference type="GO" id="GO:0043190">
    <property type="term" value="C:ATP-binding cassette (ABC) transporter complex"/>
    <property type="evidence" value="ECO:0007669"/>
    <property type="project" value="InterPro"/>
</dbReference>
<evidence type="ECO:0000256" key="5">
    <source>
        <dbReference type="SAM" id="SignalP"/>
    </source>
</evidence>
<dbReference type="Gene3D" id="3.10.105.10">
    <property type="entry name" value="Dipeptide-binding Protein, Domain 3"/>
    <property type="match status" value="1"/>
</dbReference>
<evidence type="ECO:0000256" key="3">
    <source>
        <dbReference type="ARBA" id="ARBA00022448"/>
    </source>
</evidence>
<evidence type="ECO:0000259" key="6">
    <source>
        <dbReference type="Pfam" id="PF00496"/>
    </source>
</evidence>
<dbReference type="RefSeq" id="WP_161821377.1">
    <property type="nucleotide sequence ID" value="NZ_LSRS01000002.1"/>
</dbReference>
<feature type="signal peptide" evidence="5">
    <location>
        <begin position="1"/>
        <end position="22"/>
    </location>
</feature>
<dbReference type="OrthoDB" id="137511at2"/>
<gene>
    <name evidence="7" type="primary">hbpA</name>
    <name evidence="7" type="ORF">SPSYN_01015</name>
</gene>
<dbReference type="PROSITE" id="PS01040">
    <property type="entry name" value="SBP_BACTERIAL_5"/>
    <property type="match status" value="1"/>
</dbReference>
<dbReference type="CDD" id="cd08493">
    <property type="entry name" value="PBP2_DppA_like"/>
    <property type="match status" value="1"/>
</dbReference>
<keyword evidence="3" id="KW-0813">Transport</keyword>
<dbReference type="PIRSF" id="PIRSF002741">
    <property type="entry name" value="MppA"/>
    <property type="match status" value="1"/>
</dbReference>
<dbReference type="GO" id="GO:1904680">
    <property type="term" value="F:peptide transmembrane transporter activity"/>
    <property type="evidence" value="ECO:0007669"/>
    <property type="project" value="TreeGrafter"/>
</dbReference>
<dbReference type="InterPro" id="IPR030678">
    <property type="entry name" value="Peptide/Ni-bd"/>
</dbReference>
<name>A0A9D2WSU1_9FIRM</name>
<organism evidence="7 8">
    <name type="scientific">Sporotomaculum syntrophicum</name>
    <dbReference type="NCBI Taxonomy" id="182264"/>
    <lineage>
        <taxon>Bacteria</taxon>
        <taxon>Bacillati</taxon>
        <taxon>Bacillota</taxon>
        <taxon>Clostridia</taxon>
        <taxon>Eubacteriales</taxon>
        <taxon>Desulfallaceae</taxon>
        <taxon>Sporotomaculum</taxon>
    </lineage>
</organism>
<reference evidence="7" key="1">
    <citation type="submission" date="2016-02" db="EMBL/GenBank/DDBJ databases">
        <title>Draft Genome Sequence of Sporotomaculum syntrophicum Strain FB, a Syntrophic Benzoate Degrader.</title>
        <authorList>
            <person name="Nobu M.K."/>
            <person name="Narihiro T."/>
            <person name="Qiu Y.-L."/>
            <person name="Ohashi A."/>
            <person name="Liu W.-T."/>
            <person name="Yuji S."/>
        </authorList>
    </citation>
    <scope>NUCLEOTIDE SEQUENCE</scope>
    <source>
        <strain evidence="7">FB</strain>
    </source>
</reference>
<dbReference type="PANTHER" id="PTHR30290:SF9">
    <property type="entry name" value="OLIGOPEPTIDE-BINDING PROTEIN APPA"/>
    <property type="match status" value="1"/>
</dbReference>
<dbReference type="AlphaFoldDB" id="A0A9D2WSU1"/>
<comment type="caution">
    <text evidence="7">The sequence shown here is derived from an EMBL/GenBank/DDBJ whole genome shotgun (WGS) entry which is preliminary data.</text>
</comment>
<feature type="chain" id="PRO_5039547106" evidence="5">
    <location>
        <begin position="23"/>
        <end position="527"/>
    </location>
</feature>
<evidence type="ECO:0000313" key="7">
    <source>
        <dbReference type="EMBL" id="KAF1086271.1"/>
    </source>
</evidence>
<dbReference type="Gene3D" id="3.40.190.10">
    <property type="entry name" value="Periplasmic binding protein-like II"/>
    <property type="match status" value="1"/>
</dbReference>
<keyword evidence="4 5" id="KW-0732">Signal</keyword>
<dbReference type="Gene3D" id="3.90.76.10">
    <property type="entry name" value="Dipeptide-binding Protein, Domain 1"/>
    <property type="match status" value="1"/>
</dbReference>
<evidence type="ECO:0000256" key="1">
    <source>
        <dbReference type="ARBA" id="ARBA00004193"/>
    </source>
</evidence>
<dbReference type="Pfam" id="PF00496">
    <property type="entry name" value="SBP_bac_5"/>
    <property type="match status" value="1"/>
</dbReference>
<evidence type="ECO:0000313" key="8">
    <source>
        <dbReference type="Proteomes" id="UP000798488"/>
    </source>
</evidence>
<dbReference type="InterPro" id="IPR039424">
    <property type="entry name" value="SBP_5"/>
</dbReference>
<feature type="domain" description="Solute-binding protein family 5" evidence="6">
    <location>
        <begin position="83"/>
        <end position="445"/>
    </location>
</feature>
<evidence type="ECO:0000256" key="2">
    <source>
        <dbReference type="ARBA" id="ARBA00005695"/>
    </source>
</evidence>
<dbReference type="GO" id="GO:0015833">
    <property type="term" value="P:peptide transport"/>
    <property type="evidence" value="ECO:0007669"/>
    <property type="project" value="TreeGrafter"/>
</dbReference>
<keyword evidence="8" id="KW-1185">Reference proteome</keyword>
<proteinExistence type="inferred from homology"/>
<protein>
    <submittedName>
        <fullName evidence="7">Heme-binding protein A</fullName>
    </submittedName>
</protein>
<dbReference type="EMBL" id="LSRS01000002">
    <property type="protein sequence ID" value="KAF1086271.1"/>
    <property type="molecule type" value="Genomic_DNA"/>
</dbReference>
<dbReference type="InterPro" id="IPR000914">
    <property type="entry name" value="SBP_5_dom"/>
</dbReference>